<sequence length="80" mass="9116">MLESTYHARGTTSIRKQGASSSDLPRTTQPLQLYKFQRDVSPAILLSPIYQIEVQNNLQDVPVSCLVRAYQDNFHPIRRG</sequence>
<dbReference type="Proteomes" id="UP000054549">
    <property type="component" value="Unassembled WGS sequence"/>
</dbReference>
<evidence type="ECO:0000256" key="1">
    <source>
        <dbReference type="SAM" id="MobiDB-lite"/>
    </source>
</evidence>
<dbReference type="InParanoid" id="A0A0C2TKZ7"/>
<feature type="compositionally biased region" description="Polar residues" evidence="1">
    <location>
        <begin position="10"/>
        <end position="26"/>
    </location>
</feature>
<organism evidence="2 3">
    <name type="scientific">Amanita muscaria (strain Koide BX008)</name>
    <dbReference type="NCBI Taxonomy" id="946122"/>
    <lineage>
        <taxon>Eukaryota</taxon>
        <taxon>Fungi</taxon>
        <taxon>Dikarya</taxon>
        <taxon>Basidiomycota</taxon>
        <taxon>Agaricomycotina</taxon>
        <taxon>Agaricomycetes</taxon>
        <taxon>Agaricomycetidae</taxon>
        <taxon>Agaricales</taxon>
        <taxon>Pluteineae</taxon>
        <taxon>Amanitaceae</taxon>
        <taxon>Amanita</taxon>
    </lineage>
</organism>
<feature type="non-terminal residue" evidence="2">
    <location>
        <position position="80"/>
    </location>
</feature>
<evidence type="ECO:0000313" key="2">
    <source>
        <dbReference type="EMBL" id="KIL67754.1"/>
    </source>
</evidence>
<reference evidence="2 3" key="1">
    <citation type="submission" date="2014-04" db="EMBL/GenBank/DDBJ databases">
        <title>Evolutionary Origins and Diversification of the Mycorrhizal Mutualists.</title>
        <authorList>
            <consortium name="DOE Joint Genome Institute"/>
            <consortium name="Mycorrhizal Genomics Consortium"/>
            <person name="Kohler A."/>
            <person name="Kuo A."/>
            <person name="Nagy L.G."/>
            <person name="Floudas D."/>
            <person name="Copeland A."/>
            <person name="Barry K.W."/>
            <person name="Cichocki N."/>
            <person name="Veneault-Fourrey C."/>
            <person name="LaButti K."/>
            <person name="Lindquist E.A."/>
            <person name="Lipzen A."/>
            <person name="Lundell T."/>
            <person name="Morin E."/>
            <person name="Murat C."/>
            <person name="Riley R."/>
            <person name="Ohm R."/>
            <person name="Sun H."/>
            <person name="Tunlid A."/>
            <person name="Henrissat B."/>
            <person name="Grigoriev I.V."/>
            <person name="Hibbett D.S."/>
            <person name="Martin F."/>
        </authorList>
    </citation>
    <scope>NUCLEOTIDE SEQUENCE [LARGE SCALE GENOMIC DNA]</scope>
    <source>
        <strain evidence="2 3">Koide BX008</strain>
    </source>
</reference>
<name>A0A0C2TKZ7_AMAMK</name>
<evidence type="ECO:0000313" key="3">
    <source>
        <dbReference type="Proteomes" id="UP000054549"/>
    </source>
</evidence>
<keyword evidence="3" id="KW-1185">Reference proteome</keyword>
<dbReference type="AlphaFoldDB" id="A0A0C2TKZ7"/>
<gene>
    <name evidence="2" type="ORF">M378DRAFT_158942</name>
</gene>
<feature type="region of interest" description="Disordered" evidence="1">
    <location>
        <begin position="1"/>
        <end position="26"/>
    </location>
</feature>
<dbReference type="EMBL" id="KN818230">
    <property type="protein sequence ID" value="KIL67754.1"/>
    <property type="molecule type" value="Genomic_DNA"/>
</dbReference>
<protein>
    <submittedName>
        <fullName evidence="2">Uncharacterized protein</fullName>
    </submittedName>
</protein>
<dbReference type="HOGENOM" id="CLU_2596431_0_0_1"/>
<proteinExistence type="predicted"/>
<accession>A0A0C2TKZ7</accession>